<dbReference type="OrthoDB" id="6359816at2759"/>
<organism evidence="3 4">
    <name type="scientific">Daphnia galeata</name>
    <dbReference type="NCBI Taxonomy" id="27404"/>
    <lineage>
        <taxon>Eukaryota</taxon>
        <taxon>Metazoa</taxon>
        <taxon>Ecdysozoa</taxon>
        <taxon>Arthropoda</taxon>
        <taxon>Crustacea</taxon>
        <taxon>Branchiopoda</taxon>
        <taxon>Diplostraca</taxon>
        <taxon>Cladocera</taxon>
        <taxon>Anomopoda</taxon>
        <taxon>Daphniidae</taxon>
        <taxon>Daphnia</taxon>
    </lineage>
</organism>
<gene>
    <name evidence="3" type="ORF">DGAL_LOCUS4871</name>
</gene>
<evidence type="ECO:0000313" key="4">
    <source>
        <dbReference type="Proteomes" id="UP000789390"/>
    </source>
</evidence>
<proteinExistence type="predicted"/>
<accession>A0A8J2W2K5</accession>
<dbReference type="PANTHER" id="PTHR24413">
    <property type="entry name" value="SPECKLE-TYPE POZ PROTEIN"/>
    <property type="match status" value="1"/>
</dbReference>
<keyword evidence="4" id="KW-1185">Reference proteome</keyword>
<protein>
    <recommendedName>
        <fullName evidence="2">BTB domain-containing protein</fullName>
    </recommendedName>
</protein>
<dbReference type="Pfam" id="PF00651">
    <property type="entry name" value="BTB"/>
    <property type="match status" value="1"/>
</dbReference>
<feature type="compositionally biased region" description="Basic residues" evidence="1">
    <location>
        <begin position="37"/>
        <end position="55"/>
    </location>
</feature>
<evidence type="ECO:0000259" key="2">
    <source>
        <dbReference type="PROSITE" id="PS50097"/>
    </source>
</evidence>
<dbReference type="InterPro" id="IPR011333">
    <property type="entry name" value="SKP1/BTB/POZ_sf"/>
</dbReference>
<dbReference type="SUPFAM" id="SSF54695">
    <property type="entry name" value="POZ domain"/>
    <property type="match status" value="1"/>
</dbReference>
<dbReference type="AlphaFoldDB" id="A0A8J2W2K5"/>
<dbReference type="Proteomes" id="UP000789390">
    <property type="component" value="Unassembled WGS sequence"/>
</dbReference>
<evidence type="ECO:0000313" key="3">
    <source>
        <dbReference type="EMBL" id="CAH0102462.1"/>
    </source>
</evidence>
<dbReference type="InterPro" id="IPR000210">
    <property type="entry name" value="BTB/POZ_dom"/>
</dbReference>
<sequence length="595" mass="66661">MAGDVESAGEPTSPQKSKMSKKKLRLMNMSDEQAACWRKKRNRSSKASKMKRQKAKALERDRMIQTSGRDVNACLLVAMTSLGIVSSSSLGVLSSSHEEDDLMLLSQYGSFGALLLRRYNATKEAANSYLLEAEGNAAASRSRETIKLLTVQYHGSVSLQRDFLLVCDMALQLVNDSEKSTPLFTTHIEAQKKLMVDRFSLFLEALRGKDASLEAECQLYSDRCNTLLVFADELRKGWQKRPCHQIGLLVGSLKGLLTDIALQTTNCDHLLTEESTKWLSDMLLVQSGLTDLITTASEANVLYDEYLRLHNLLEERLNDSHNCNNSELQLDNELCDVMSSSMLDVHESIFNRLKIVAELLASHALVSDGKDVLHKFSNISTQWLMEISSCLRNGNFRNLCGSEYLSDVILNVDGEKIPAHKVVLHAASPLFTAMFQSEANVAAGRNEVLIDDIEPAVLRLVVRFIYCGRIEPKDMTLWAWKLWMAADRFQLLMLKMVCEKHFVCNMTVNDCVKLLLSLSAAGGQRLLPVLCHSVKETAVAYFHRHSDVILNTPDWLELKLTNPTASCELLEFVVKEIRVEDHVKTGDRIDAPSVV</sequence>
<dbReference type="SMART" id="SM00225">
    <property type="entry name" value="BTB"/>
    <property type="match status" value="1"/>
</dbReference>
<feature type="domain" description="BTB" evidence="2">
    <location>
        <begin position="406"/>
        <end position="474"/>
    </location>
</feature>
<reference evidence="3" key="1">
    <citation type="submission" date="2021-11" db="EMBL/GenBank/DDBJ databases">
        <authorList>
            <person name="Schell T."/>
        </authorList>
    </citation>
    <scope>NUCLEOTIDE SEQUENCE</scope>
    <source>
        <strain evidence="3">M5</strain>
    </source>
</reference>
<dbReference type="EMBL" id="CAKKLH010000082">
    <property type="protein sequence ID" value="CAH0102462.1"/>
    <property type="molecule type" value="Genomic_DNA"/>
</dbReference>
<dbReference type="CDD" id="cd18186">
    <property type="entry name" value="BTB_POZ_ZBTB_KLHL-like"/>
    <property type="match status" value="1"/>
</dbReference>
<feature type="region of interest" description="Disordered" evidence="1">
    <location>
        <begin position="1"/>
        <end position="60"/>
    </location>
</feature>
<evidence type="ECO:0000256" key="1">
    <source>
        <dbReference type="SAM" id="MobiDB-lite"/>
    </source>
</evidence>
<dbReference type="Gene3D" id="3.30.710.10">
    <property type="entry name" value="Potassium Channel Kv1.1, Chain A"/>
    <property type="match status" value="1"/>
</dbReference>
<name>A0A8J2W2K5_9CRUS</name>
<dbReference type="PROSITE" id="PS50097">
    <property type="entry name" value="BTB"/>
    <property type="match status" value="1"/>
</dbReference>
<comment type="caution">
    <text evidence="3">The sequence shown here is derived from an EMBL/GenBank/DDBJ whole genome shotgun (WGS) entry which is preliminary data.</text>
</comment>